<feature type="domain" description="ChsH2 rubredoxin-like zinc ribbon" evidence="2">
    <location>
        <begin position="10"/>
        <end position="41"/>
    </location>
</feature>
<dbReference type="AlphaFoldDB" id="A0A9Q4C3B5"/>
<accession>A0A9Q4C3B5</accession>
<dbReference type="Gene3D" id="6.10.30.10">
    <property type="match status" value="1"/>
</dbReference>
<evidence type="ECO:0000259" key="2">
    <source>
        <dbReference type="Pfam" id="PF12172"/>
    </source>
</evidence>
<feature type="domain" description="ChsH2 C-terminal OB-fold" evidence="1">
    <location>
        <begin position="47"/>
        <end position="110"/>
    </location>
</feature>
<dbReference type="InterPro" id="IPR052513">
    <property type="entry name" value="Thioester_dehydratase-like"/>
</dbReference>
<evidence type="ECO:0000259" key="1">
    <source>
        <dbReference type="Pfam" id="PF01796"/>
    </source>
</evidence>
<gene>
    <name evidence="3" type="ORF">EGH25_04825</name>
</gene>
<name>A0A9Q4C3B5_9EURY</name>
<evidence type="ECO:0000313" key="4">
    <source>
        <dbReference type="Proteomes" id="UP001149411"/>
    </source>
</evidence>
<dbReference type="SUPFAM" id="SSF50249">
    <property type="entry name" value="Nucleic acid-binding proteins"/>
    <property type="match status" value="1"/>
</dbReference>
<dbReference type="Proteomes" id="UP001149411">
    <property type="component" value="Unassembled WGS sequence"/>
</dbReference>
<dbReference type="InterPro" id="IPR022002">
    <property type="entry name" value="ChsH2_Znr"/>
</dbReference>
<reference evidence="3" key="1">
    <citation type="submission" date="2022-09" db="EMBL/GenBank/DDBJ databases">
        <title>Haloadaptaus new haloarchaeum isolated from saline soil.</title>
        <authorList>
            <person name="Duran-Viseras A."/>
            <person name="Sanchez-Porro C."/>
            <person name="Ventosa A."/>
        </authorList>
    </citation>
    <scope>NUCLEOTIDE SEQUENCE</scope>
    <source>
        <strain evidence="3">F3-133</strain>
    </source>
</reference>
<dbReference type="Pfam" id="PF12172">
    <property type="entry name" value="zf-ChsH2"/>
    <property type="match status" value="1"/>
</dbReference>
<sequence>MTAPRFWRNIEQRYRLVGTECRTCETAYFPPRELCPDCRRGGDVVEKEFSGEGEVVSATVVHEAVGDYDSETPYTVAVVELEEGARLTTQVVDDGEDDVEPGDSVEACFRRVSDQGDEGIVQYGTRFRRV</sequence>
<comment type="caution">
    <text evidence="3">The sequence shown here is derived from an EMBL/GenBank/DDBJ whole genome shotgun (WGS) entry which is preliminary data.</text>
</comment>
<dbReference type="PANTHER" id="PTHR34075:SF5">
    <property type="entry name" value="BLR3430 PROTEIN"/>
    <property type="match status" value="1"/>
</dbReference>
<dbReference type="InterPro" id="IPR012340">
    <property type="entry name" value="NA-bd_OB-fold"/>
</dbReference>
<dbReference type="InterPro" id="IPR002878">
    <property type="entry name" value="ChsH2_C"/>
</dbReference>
<organism evidence="3 4">
    <name type="scientific">Halorutilus salinus</name>
    <dbReference type="NCBI Taxonomy" id="2487751"/>
    <lineage>
        <taxon>Archaea</taxon>
        <taxon>Methanobacteriati</taxon>
        <taxon>Methanobacteriota</taxon>
        <taxon>Stenosarchaea group</taxon>
        <taxon>Halobacteria</taxon>
        <taxon>Halorutilales</taxon>
        <taxon>Halorutilaceae</taxon>
        <taxon>Halorutilus</taxon>
    </lineage>
</organism>
<proteinExistence type="predicted"/>
<keyword evidence="4" id="KW-1185">Reference proteome</keyword>
<dbReference type="EMBL" id="RKLV01000004">
    <property type="protein sequence ID" value="MCX2818673.1"/>
    <property type="molecule type" value="Genomic_DNA"/>
</dbReference>
<evidence type="ECO:0000313" key="3">
    <source>
        <dbReference type="EMBL" id="MCX2818673.1"/>
    </source>
</evidence>
<dbReference type="Pfam" id="PF01796">
    <property type="entry name" value="OB_ChsH2_C"/>
    <property type="match status" value="1"/>
</dbReference>
<protein>
    <submittedName>
        <fullName evidence="3">Zn-ribbon domain-containing OB-fold protein</fullName>
    </submittedName>
</protein>
<dbReference type="PANTHER" id="PTHR34075">
    <property type="entry name" value="BLR3430 PROTEIN"/>
    <property type="match status" value="1"/>
</dbReference>
<dbReference type="RefSeq" id="WP_266086515.1">
    <property type="nucleotide sequence ID" value="NZ_RKLV01000004.1"/>
</dbReference>